<dbReference type="InterPro" id="IPR007391">
    <property type="entry name" value="Vancomycin_resist_VanW"/>
</dbReference>
<accession>E1IIN6</accession>
<evidence type="ECO:0000313" key="3">
    <source>
        <dbReference type="Proteomes" id="UP000054010"/>
    </source>
</evidence>
<dbReference type="InterPro" id="IPR052913">
    <property type="entry name" value="Glycopeptide_resist_protein"/>
</dbReference>
<name>E1IIN6_9CHLR</name>
<dbReference type="PANTHER" id="PTHR35788:SF1">
    <property type="entry name" value="EXPORTED PROTEIN"/>
    <property type="match status" value="1"/>
</dbReference>
<gene>
    <name evidence="2" type="ORF">OSCT_3187</name>
</gene>
<comment type="caution">
    <text evidence="2">The sequence shown here is derived from an EMBL/GenBank/DDBJ whole genome shotgun (WGS) entry which is preliminary data.</text>
</comment>
<keyword evidence="3" id="KW-1185">Reference proteome</keyword>
<organism evidence="2 3">
    <name type="scientific">Oscillochloris trichoides DG-6</name>
    <dbReference type="NCBI Taxonomy" id="765420"/>
    <lineage>
        <taxon>Bacteria</taxon>
        <taxon>Bacillati</taxon>
        <taxon>Chloroflexota</taxon>
        <taxon>Chloroflexia</taxon>
        <taxon>Chloroflexales</taxon>
        <taxon>Chloroflexineae</taxon>
        <taxon>Oscillochloridaceae</taxon>
        <taxon>Oscillochloris</taxon>
    </lineage>
</organism>
<proteinExistence type="predicted"/>
<sequence length="465" mass="51417">MHRSARLITILFVLATLFAMPHIPTAAAQGEPFAFFPQTGHNIGMEVKRFFDANGGIDVFGLPLTEVIVDSSGMQVQYFERARFELRPNNSAGPTLSLSRLGAMITAGRTEPAFNWLAASPDPSRTFFPESGHTLGGAFGWYWQSRGGLPVYGYPISEEFEEWNPEDGQVYLVQYFERARFEYHPEYAGTAYEVQLGMLGKQWLAGDPLAVAATAPATPMVLLGEATTGFSSSASERITNITRATEMITGYVVPQGVEFSFVNVGDFSEANGFVDGYAIVGGRLEKVIGGGLCQVSTTLFRAVSNAGLQITRRVGHSHIVNFYENILGFDATIYTPTTDFRWRNDSPATVYVIGTVNRNTSRLTFQIWGNSDGRRVTYDGPHTKNWTKPGAPVWQYDKTLPKGAVRQLVHGRSGVDVNYYRIITFPDGTVRRTNYVTRYTPWEDFYIYGPGVTPPDGAVVIPPRS</sequence>
<keyword evidence="1" id="KW-0732">Signal</keyword>
<feature type="chain" id="PRO_5003146919" evidence="1">
    <location>
        <begin position="29"/>
        <end position="465"/>
    </location>
</feature>
<dbReference type="PANTHER" id="PTHR35788">
    <property type="entry name" value="EXPORTED PROTEIN-RELATED"/>
    <property type="match status" value="1"/>
</dbReference>
<dbReference type="EMBL" id="ADVR01000141">
    <property type="protein sequence ID" value="EFO78942.1"/>
    <property type="molecule type" value="Genomic_DNA"/>
</dbReference>
<evidence type="ECO:0000313" key="2">
    <source>
        <dbReference type="EMBL" id="EFO78942.1"/>
    </source>
</evidence>
<dbReference type="STRING" id="765420.OSCT_3187"/>
<dbReference type="Pfam" id="PF04294">
    <property type="entry name" value="VanW"/>
    <property type="match status" value="1"/>
</dbReference>
<dbReference type="HOGENOM" id="CLU_587728_0_0_0"/>
<dbReference type="Proteomes" id="UP000054010">
    <property type="component" value="Unassembled WGS sequence"/>
</dbReference>
<reference evidence="2 3" key="1">
    <citation type="journal article" date="2011" name="J. Bacteriol.">
        <title>Draft genome sequence of the anoxygenic filamentous phototrophic bacterium Oscillochloris trichoides subsp. DG-6.</title>
        <authorList>
            <person name="Kuznetsov B.B."/>
            <person name="Ivanovsky R.N."/>
            <person name="Keppen O.I."/>
            <person name="Sukhacheva M.V."/>
            <person name="Bumazhkin B.K."/>
            <person name="Patutina E.O."/>
            <person name="Beletsky A.V."/>
            <person name="Mardanov A.V."/>
            <person name="Baslerov R.V."/>
            <person name="Panteleeva A.N."/>
            <person name="Kolganova T.V."/>
            <person name="Ravin N.V."/>
            <person name="Skryabin K.G."/>
        </authorList>
    </citation>
    <scope>NUCLEOTIDE SEQUENCE [LARGE SCALE GENOMIC DNA]</scope>
    <source>
        <strain evidence="2 3">DG-6</strain>
    </source>
</reference>
<dbReference type="AlphaFoldDB" id="E1IIN6"/>
<protein>
    <submittedName>
        <fullName evidence="2">VanW family protein</fullName>
    </submittedName>
</protein>
<feature type="signal peptide" evidence="1">
    <location>
        <begin position="1"/>
        <end position="28"/>
    </location>
</feature>
<dbReference type="eggNOG" id="COG2720">
    <property type="taxonomic scope" value="Bacteria"/>
</dbReference>
<evidence type="ECO:0000256" key="1">
    <source>
        <dbReference type="SAM" id="SignalP"/>
    </source>
</evidence>
<dbReference type="OrthoDB" id="9797191at2"/>